<proteinExistence type="predicted"/>
<dbReference type="EMBL" id="BMIL01000010">
    <property type="protein sequence ID" value="GGC72589.1"/>
    <property type="molecule type" value="Genomic_DNA"/>
</dbReference>
<sequence length="107" mass="12156">MSISIDGKPAEFKTQDLILLLNTGSKAVRGNEPLTPELVNELSTWGNYIVITSECSMKNIYIQFIPDEDLFKVLPQLKIETSKSRSILMNDTTDLLKKFMWMLWGAS</sequence>
<reference evidence="1" key="2">
    <citation type="submission" date="2020-09" db="EMBL/GenBank/DDBJ databases">
        <authorList>
            <person name="Sun Q."/>
            <person name="Zhou Y."/>
        </authorList>
    </citation>
    <scope>NUCLEOTIDE SEQUENCE</scope>
    <source>
        <strain evidence="1">CGMCC 1.15343</strain>
    </source>
</reference>
<organism evidence="1 2">
    <name type="scientific">Pedobacter quisquiliarum</name>
    <dbReference type="NCBI Taxonomy" id="1834438"/>
    <lineage>
        <taxon>Bacteria</taxon>
        <taxon>Pseudomonadati</taxon>
        <taxon>Bacteroidota</taxon>
        <taxon>Sphingobacteriia</taxon>
        <taxon>Sphingobacteriales</taxon>
        <taxon>Sphingobacteriaceae</taxon>
        <taxon>Pedobacter</taxon>
    </lineage>
</organism>
<gene>
    <name evidence="1" type="ORF">GCM10011387_27620</name>
</gene>
<dbReference type="Proteomes" id="UP000651668">
    <property type="component" value="Unassembled WGS sequence"/>
</dbReference>
<evidence type="ECO:0000313" key="1">
    <source>
        <dbReference type="EMBL" id="GGC72589.1"/>
    </source>
</evidence>
<comment type="caution">
    <text evidence="1">The sequence shown here is derived from an EMBL/GenBank/DDBJ whole genome shotgun (WGS) entry which is preliminary data.</text>
</comment>
<name>A0A916UHN1_9SPHI</name>
<keyword evidence="2" id="KW-1185">Reference proteome</keyword>
<evidence type="ECO:0000313" key="2">
    <source>
        <dbReference type="Proteomes" id="UP000651668"/>
    </source>
</evidence>
<reference evidence="1" key="1">
    <citation type="journal article" date="2014" name="Int. J. Syst. Evol. Microbiol.">
        <title>Complete genome sequence of Corynebacterium casei LMG S-19264T (=DSM 44701T), isolated from a smear-ripened cheese.</title>
        <authorList>
            <consortium name="US DOE Joint Genome Institute (JGI-PGF)"/>
            <person name="Walter F."/>
            <person name="Albersmeier A."/>
            <person name="Kalinowski J."/>
            <person name="Ruckert C."/>
        </authorList>
    </citation>
    <scope>NUCLEOTIDE SEQUENCE</scope>
    <source>
        <strain evidence="1">CGMCC 1.15343</strain>
    </source>
</reference>
<accession>A0A916UHN1</accession>
<protein>
    <submittedName>
        <fullName evidence="1">Uncharacterized protein</fullName>
    </submittedName>
</protein>
<dbReference type="AlphaFoldDB" id="A0A916UHN1"/>